<protein>
    <submittedName>
        <fullName evidence="1">WcaA</fullName>
    </submittedName>
</protein>
<sequence>MFKLICRFGFKDRELIFLKSETKDHLLSFSVIDDVFFVNDIVQLNSYHLPEKDKNFITSELGRGSSLLVKTLEDKLTVISYLFYVEAKRLPITELDLLLDSDANYVYGANTIEEYRGRGAFKDNLRFLREKISGAIYIAVDKNNSSSISSINSVMFFKKIFSLKVSSFWFFKKVELKLLK</sequence>
<gene>
    <name evidence="1" type="primary">wcaA</name>
</gene>
<dbReference type="AlphaFoldDB" id="A0A5P5X534"/>
<organism evidence="1">
    <name type="scientific">Vibrio parahaemolyticus</name>
    <dbReference type="NCBI Taxonomy" id="670"/>
    <lineage>
        <taxon>Bacteria</taxon>
        <taxon>Pseudomonadati</taxon>
        <taxon>Pseudomonadota</taxon>
        <taxon>Gammaproteobacteria</taxon>
        <taxon>Vibrionales</taxon>
        <taxon>Vibrionaceae</taxon>
        <taxon>Vibrio</taxon>
    </lineage>
</organism>
<proteinExistence type="predicted"/>
<dbReference type="RefSeq" id="WP_062851627.1">
    <property type="nucleotide sequence ID" value="NZ_CP047985.1"/>
</dbReference>
<accession>A0A5P5X534</accession>
<name>A0A5P5X534_VIBPH</name>
<evidence type="ECO:0000313" key="1">
    <source>
        <dbReference type="EMBL" id="QFF90374.1"/>
    </source>
</evidence>
<dbReference type="EMBL" id="MK473644">
    <property type="protein sequence ID" value="QFF90374.1"/>
    <property type="molecule type" value="Genomic_DNA"/>
</dbReference>
<reference evidence="1" key="1">
    <citation type="journal article" date="2019" name="Int. J. Food Microbiol.">
        <title>Developing a novel molecular serotyping system based on capsular polysaccharide synthesis gene clusters of Vibrio parahaemolyticus.</title>
        <authorList>
            <person name="Pang Y."/>
            <person name="Guo X."/>
            <person name="Tian X."/>
            <person name="Liu F."/>
            <person name="Wang L."/>
            <person name="Wu J."/>
            <person name="Zhang S."/>
            <person name="Li S."/>
            <person name="Liu B."/>
        </authorList>
    </citation>
    <scope>NUCLEOTIDE SEQUENCE</scope>
    <source>
        <strain evidence="1">G3583</strain>
    </source>
</reference>